<sequence length="232" mass="25638">MDVVQSEVGLDESQSGPIAGVVGVVQPKFMRCLSDVRLEMFERIASVWGSVICVEEDTLELASFECGRLLIELASLDRIEYRVDLNVLDEIFPLRVFEAELLLRGPSLGCMDQREGSSSDHGESSVRLEASTAGNSQAIEVEEELWDAEGVALDDSLQTVHICSNIEVILYKGNWRKIRMLEEVIRSVQSPEEVVAEAHRKKKGCGRPRKGSVVLTGNVATESPSDCGYCYQ</sequence>
<name>A0ABR2R7H7_9ROSI</name>
<proteinExistence type="predicted"/>
<feature type="compositionally biased region" description="Basic and acidic residues" evidence="1">
    <location>
        <begin position="112"/>
        <end position="126"/>
    </location>
</feature>
<organism evidence="2 3">
    <name type="scientific">Hibiscus sabdariffa</name>
    <name type="common">roselle</name>
    <dbReference type="NCBI Taxonomy" id="183260"/>
    <lineage>
        <taxon>Eukaryota</taxon>
        <taxon>Viridiplantae</taxon>
        <taxon>Streptophyta</taxon>
        <taxon>Embryophyta</taxon>
        <taxon>Tracheophyta</taxon>
        <taxon>Spermatophyta</taxon>
        <taxon>Magnoliopsida</taxon>
        <taxon>eudicotyledons</taxon>
        <taxon>Gunneridae</taxon>
        <taxon>Pentapetalae</taxon>
        <taxon>rosids</taxon>
        <taxon>malvids</taxon>
        <taxon>Malvales</taxon>
        <taxon>Malvaceae</taxon>
        <taxon>Malvoideae</taxon>
        <taxon>Hibiscus</taxon>
    </lineage>
</organism>
<feature type="region of interest" description="Disordered" evidence="1">
    <location>
        <begin position="112"/>
        <end position="132"/>
    </location>
</feature>
<protein>
    <recommendedName>
        <fullName evidence="4">DUF4283 domain-containing protein</fullName>
    </recommendedName>
</protein>
<evidence type="ECO:0000313" key="2">
    <source>
        <dbReference type="EMBL" id="KAK9008706.1"/>
    </source>
</evidence>
<dbReference type="Proteomes" id="UP001396334">
    <property type="component" value="Unassembled WGS sequence"/>
</dbReference>
<evidence type="ECO:0000256" key="1">
    <source>
        <dbReference type="SAM" id="MobiDB-lite"/>
    </source>
</evidence>
<comment type="caution">
    <text evidence="2">The sequence shown here is derived from an EMBL/GenBank/DDBJ whole genome shotgun (WGS) entry which is preliminary data.</text>
</comment>
<accession>A0ABR2R7H7</accession>
<dbReference type="EMBL" id="JBBPBN010000026">
    <property type="protein sequence ID" value="KAK9008706.1"/>
    <property type="molecule type" value="Genomic_DNA"/>
</dbReference>
<gene>
    <name evidence="2" type="ORF">V6N11_075589</name>
</gene>
<reference evidence="2 3" key="1">
    <citation type="journal article" date="2024" name="G3 (Bethesda)">
        <title>Genome assembly of Hibiscus sabdariffa L. provides insights into metabolisms of medicinal natural products.</title>
        <authorList>
            <person name="Kim T."/>
        </authorList>
    </citation>
    <scope>NUCLEOTIDE SEQUENCE [LARGE SCALE GENOMIC DNA]</scope>
    <source>
        <strain evidence="2">TK-2024</strain>
        <tissue evidence="2">Old leaves</tissue>
    </source>
</reference>
<keyword evidence="3" id="KW-1185">Reference proteome</keyword>
<evidence type="ECO:0008006" key="4">
    <source>
        <dbReference type="Google" id="ProtNLM"/>
    </source>
</evidence>
<evidence type="ECO:0000313" key="3">
    <source>
        <dbReference type="Proteomes" id="UP001396334"/>
    </source>
</evidence>